<evidence type="ECO:0008006" key="3">
    <source>
        <dbReference type="Google" id="ProtNLM"/>
    </source>
</evidence>
<reference evidence="1 2" key="1">
    <citation type="submission" date="2016-10" db="EMBL/GenBank/DDBJ databases">
        <authorList>
            <person name="de Groot N.N."/>
        </authorList>
    </citation>
    <scope>NUCLEOTIDE SEQUENCE [LARGE SCALE GENOMIC DNA]</scope>
    <source>
        <strain evidence="1 2">Nm110</strain>
    </source>
</reference>
<sequence length="415" mass="47526">MFIVHSDIIVEVPPGTTPNYDQSNPLLKLMNLMERSQLAAEREFYLSEHLQYLFPYHSLTFYGPQGGDAGILDPSLQDNKTDFQKQNVKEFVSTDTVLIRGLVTIGNWTGPFLRVSYRGGPDSHLSASTNNQLGEKIKLWIKVANVGPIIVPVPYNPRCDRYEVEFWGYPDSDLTTLLDTKGLEALQRGELIVQNALVQGNMHDFNREKLNDLYMVNVAPSNSMHPILPLHIELAWADFYEQKWDSQNGANYHYEFNMILRGWDNFLGTGISPNPHGGVGFLEYRNLMSNYGYYSGRNELGRQLNSWNFNAFGTKNHNNNFEPFFAVDYMDLHLLKARCGIGLHRHRDNQEMFLMMEGQGFMVIGDWLKMPQRERCFEIRTLRSGHFAMLKGGNLHALINATDEDISLFMCGGYD</sequence>
<dbReference type="SUPFAM" id="SSF51182">
    <property type="entry name" value="RmlC-like cupins"/>
    <property type="match status" value="1"/>
</dbReference>
<accession>A0A1H2XC63</accession>
<name>A0A1H2XC63_9PROT</name>
<proteinExistence type="predicted"/>
<dbReference type="AlphaFoldDB" id="A0A1H2XC63"/>
<dbReference type="InterPro" id="IPR014710">
    <property type="entry name" value="RmlC-like_jellyroll"/>
</dbReference>
<dbReference type="Gene3D" id="2.60.120.10">
    <property type="entry name" value="Jelly Rolls"/>
    <property type="match status" value="1"/>
</dbReference>
<dbReference type="InterPro" id="IPR011051">
    <property type="entry name" value="RmlC_Cupin_sf"/>
</dbReference>
<gene>
    <name evidence="1" type="ORF">SAMN05421882_10378</name>
</gene>
<evidence type="ECO:0000313" key="2">
    <source>
        <dbReference type="Proteomes" id="UP000183454"/>
    </source>
</evidence>
<organism evidence="1 2">
    <name type="scientific">Nitrosomonas communis</name>
    <dbReference type="NCBI Taxonomy" id="44574"/>
    <lineage>
        <taxon>Bacteria</taxon>
        <taxon>Pseudomonadati</taxon>
        <taxon>Pseudomonadota</taxon>
        <taxon>Betaproteobacteria</taxon>
        <taxon>Nitrosomonadales</taxon>
        <taxon>Nitrosomonadaceae</taxon>
        <taxon>Nitrosomonas</taxon>
    </lineage>
</organism>
<dbReference type="Proteomes" id="UP000183454">
    <property type="component" value="Unassembled WGS sequence"/>
</dbReference>
<protein>
    <recommendedName>
        <fullName evidence="3">Cupin domain-containing protein</fullName>
    </recommendedName>
</protein>
<dbReference type="RefSeq" id="WP_074667594.1">
    <property type="nucleotide sequence ID" value="NZ_FNNH01000037.1"/>
</dbReference>
<evidence type="ECO:0000313" key="1">
    <source>
        <dbReference type="EMBL" id="SDW90522.1"/>
    </source>
</evidence>
<dbReference type="EMBL" id="FNNH01000037">
    <property type="protein sequence ID" value="SDW90522.1"/>
    <property type="molecule type" value="Genomic_DNA"/>
</dbReference>